<dbReference type="EMBL" id="BAABIS010000001">
    <property type="protein sequence ID" value="GAA4830826.1"/>
    <property type="molecule type" value="Genomic_DNA"/>
</dbReference>
<dbReference type="PANTHER" id="PTHR43077:SF5">
    <property type="entry name" value="PHAGE INFECTION PROTEIN"/>
    <property type="match status" value="1"/>
</dbReference>
<evidence type="ECO:0000256" key="5">
    <source>
        <dbReference type="SAM" id="Phobius"/>
    </source>
</evidence>
<keyword evidence="2 5" id="KW-0812">Transmembrane</keyword>
<evidence type="ECO:0000256" key="2">
    <source>
        <dbReference type="ARBA" id="ARBA00022692"/>
    </source>
</evidence>
<keyword evidence="3 5" id="KW-1133">Transmembrane helix</keyword>
<organism evidence="7 8">
    <name type="scientific">Kitasatospora terrestris</name>
    <dbReference type="NCBI Taxonomy" id="258051"/>
    <lineage>
        <taxon>Bacteria</taxon>
        <taxon>Bacillati</taxon>
        <taxon>Actinomycetota</taxon>
        <taxon>Actinomycetes</taxon>
        <taxon>Kitasatosporales</taxon>
        <taxon>Streptomycetaceae</taxon>
        <taxon>Kitasatospora</taxon>
    </lineage>
</organism>
<feature type="domain" description="ABC-2 type transporter transmembrane" evidence="6">
    <location>
        <begin position="25"/>
        <end position="152"/>
    </location>
</feature>
<dbReference type="InterPro" id="IPR017500">
    <property type="entry name" value="Phage_infect_YhgE_N"/>
</dbReference>
<evidence type="ECO:0000313" key="7">
    <source>
        <dbReference type="EMBL" id="GAA4830826.1"/>
    </source>
</evidence>
<dbReference type="PANTHER" id="PTHR43077">
    <property type="entry name" value="TRANSPORT PERMEASE YVFS-RELATED"/>
    <property type="match status" value="1"/>
</dbReference>
<dbReference type="NCBIfam" id="TIGR03061">
    <property type="entry name" value="pip_yhgE_Nterm"/>
    <property type="match status" value="1"/>
</dbReference>
<evidence type="ECO:0000256" key="3">
    <source>
        <dbReference type="ARBA" id="ARBA00022989"/>
    </source>
</evidence>
<gene>
    <name evidence="7" type="ORF">GCM10023235_01090</name>
</gene>
<protein>
    <submittedName>
        <fullName evidence="7">YhgE/Pip domain-containing protein</fullName>
    </submittedName>
</protein>
<keyword evidence="4 5" id="KW-0472">Membrane</keyword>
<name>A0ABP9D7E3_9ACTN</name>
<reference evidence="8" key="1">
    <citation type="journal article" date="2019" name="Int. J. Syst. Evol. Microbiol.">
        <title>The Global Catalogue of Microorganisms (GCM) 10K type strain sequencing project: providing services to taxonomists for standard genome sequencing and annotation.</title>
        <authorList>
            <consortium name="The Broad Institute Genomics Platform"/>
            <consortium name="The Broad Institute Genome Sequencing Center for Infectious Disease"/>
            <person name="Wu L."/>
            <person name="Ma J."/>
        </authorList>
    </citation>
    <scope>NUCLEOTIDE SEQUENCE [LARGE SCALE GENOMIC DNA]</scope>
    <source>
        <strain evidence="8">JCM 13006</strain>
    </source>
</reference>
<dbReference type="InterPro" id="IPR051328">
    <property type="entry name" value="T7SS_ABC-Transporter"/>
</dbReference>
<dbReference type="Pfam" id="PF12698">
    <property type="entry name" value="ABC2_membrane_3"/>
    <property type="match status" value="1"/>
</dbReference>
<feature type="transmembrane region" description="Helical" evidence="5">
    <location>
        <begin position="612"/>
        <end position="630"/>
    </location>
</feature>
<accession>A0ABP9D7E3</accession>
<dbReference type="InterPro" id="IPR017501">
    <property type="entry name" value="Phage_infect_YhgE_C"/>
</dbReference>
<feature type="transmembrane region" description="Helical" evidence="5">
    <location>
        <begin position="21"/>
        <end position="40"/>
    </location>
</feature>
<feature type="transmembrane region" description="Helical" evidence="5">
    <location>
        <begin position="556"/>
        <end position="580"/>
    </location>
</feature>
<evidence type="ECO:0000313" key="8">
    <source>
        <dbReference type="Proteomes" id="UP001501752"/>
    </source>
</evidence>
<comment type="caution">
    <text evidence="7">The sequence shown here is derived from an EMBL/GenBank/DDBJ whole genome shotgun (WGS) entry which is preliminary data.</text>
</comment>
<dbReference type="Gene3D" id="3.40.1710.10">
    <property type="entry name" value="abc type-2 transporter like domain"/>
    <property type="match status" value="1"/>
</dbReference>
<dbReference type="InterPro" id="IPR013525">
    <property type="entry name" value="ABC2_TM"/>
</dbReference>
<evidence type="ECO:0000256" key="1">
    <source>
        <dbReference type="ARBA" id="ARBA00004141"/>
    </source>
</evidence>
<keyword evidence="8" id="KW-1185">Reference proteome</keyword>
<sequence length="647" mass="67828">MTALRLALLELLRFRGPLRRFVPLLLCLVPLLYGAMYLWANWDPYGKTGRIPVAVVDLDRPAVTSQGQSLRAGEQVVQQLKASGTFGWRFVDQATAAAGLRSGRYAFTIEIPADFSSRLATGADPRPERAGIRMELNDANNYIAGVMTEVVQSKLEAQIDSATHAAYVRGLYGELSTVRDQLRVASDGAHRLADATTTARQAGTTFASAAADAHTGSSQLATGADQISQAVHRIDSAADRLNNTVSSQLPSLADVLSDAAGLAAAGTDAVHDGTSQVRHGTAAAVTDLQRFADRHPELARDAAFQLALRDAQSADAAAGRIDDRATTAAADAHRARQSAQNLRQESGALQQQTAALQAPLRLVDAGAQSIATGTGTLTRGLATLQQGADVLNSAADQARGGAADLSRTVDDQLNRIPVLDAQQVDHAAEVLGSPVHIDRHNLHPAGVYGRGLAPFFIGIALWVFGLFAYLLLRPVNRRALAGRTGTVGLAVAGWLPAAALGTVAALVLYGVVDLTLGLDPVHPVATAALVVLAAGSFVAVDHLLRTALGVAGDALSVVLLILQLTASGGLYPMATAPAFFQALHPLLPMTYLVDGLRVTVSGGLVSHLVRDAAVLGGFGLVCLALSALVIRRQRLWTVARLHPDIQL</sequence>
<dbReference type="Proteomes" id="UP001501752">
    <property type="component" value="Unassembled WGS sequence"/>
</dbReference>
<proteinExistence type="predicted"/>
<dbReference type="NCBIfam" id="TIGR03062">
    <property type="entry name" value="pip_yhgE_Cterm"/>
    <property type="match status" value="1"/>
</dbReference>
<feature type="transmembrane region" description="Helical" evidence="5">
    <location>
        <begin position="484"/>
        <end position="512"/>
    </location>
</feature>
<comment type="subcellular location">
    <subcellularLocation>
        <location evidence="1">Membrane</location>
        <topology evidence="1">Multi-pass membrane protein</topology>
    </subcellularLocation>
</comment>
<feature type="transmembrane region" description="Helical" evidence="5">
    <location>
        <begin position="524"/>
        <end position="544"/>
    </location>
</feature>
<dbReference type="RefSeq" id="WP_345694733.1">
    <property type="nucleotide sequence ID" value="NZ_BAABIS010000001.1"/>
</dbReference>
<evidence type="ECO:0000259" key="6">
    <source>
        <dbReference type="Pfam" id="PF12698"/>
    </source>
</evidence>
<evidence type="ECO:0000256" key="4">
    <source>
        <dbReference type="ARBA" id="ARBA00023136"/>
    </source>
</evidence>
<feature type="transmembrane region" description="Helical" evidence="5">
    <location>
        <begin position="452"/>
        <end position="472"/>
    </location>
</feature>